<evidence type="ECO:0000313" key="1">
    <source>
        <dbReference type="EMBL" id="KAJ9657449.1"/>
    </source>
</evidence>
<proteinExistence type="predicted"/>
<dbReference type="Proteomes" id="UP001172386">
    <property type="component" value="Unassembled WGS sequence"/>
</dbReference>
<dbReference type="EMBL" id="JAPDRQ010000064">
    <property type="protein sequence ID" value="KAJ9657449.1"/>
    <property type="molecule type" value="Genomic_DNA"/>
</dbReference>
<accession>A0ACC3A996</accession>
<comment type="caution">
    <text evidence="1">The sequence shown here is derived from an EMBL/GenBank/DDBJ whole genome shotgun (WGS) entry which is preliminary data.</text>
</comment>
<protein>
    <submittedName>
        <fullName evidence="1">Uncharacterized protein</fullName>
    </submittedName>
</protein>
<gene>
    <name evidence="1" type="ORF">H2198_004324</name>
</gene>
<name>A0ACC3A996_9EURO</name>
<keyword evidence="2" id="KW-1185">Reference proteome</keyword>
<organism evidence="1 2">
    <name type="scientific">Neophaeococcomyces mojaviensis</name>
    <dbReference type="NCBI Taxonomy" id="3383035"/>
    <lineage>
        <taxon>Eukaryota</taxon>
        <taxon>Fungi</taxon>
        <taxon>Dikarya</taxon>
        <taxon>Ascomycota</taxon>
        <taxon>Pezizomycotina</taxon>
        <taxon>Eurotiomycetes</taxon>
        <taxon>Chaetothyriomycetidae</taxon>
        <taxon>Chaetothyriales</taxon>
        <taxon>Chaetothyriales incertae sedis</taxon>
        <taxon>Neophaeococcomyces</taxon>
    </lineage>
</organism>
<reference evidence="1" key="1">
    <citation type="submission" date="2022-10" db="EMBL/GenBank/DDBJ databases">
        <title>Culturing micro-colonial fungi from biological soil crusts in the Mojave desert and describing Neophaeococcomyces mojavensis, and introducing the new genera and species Taxawa tesnikishii.</title>
        <authorList>
            <person name="Kurbessoian T."/>
            <person name="Stajich J.E."/>
        </authorList>
    </citation>
    <scope>NUCLEOTIDE SEQUENCE</scope>
    <source>
        <strain evidence="1">JES_112</strain>
    </source>
</reference>
<sequence length="702" mass="80580">MSAFPNRSPPQVVVAQMEIGTAFLRLSDREKLYAHYLARAAWFSARIILEQVSSEASTIFDFVLEIHKTCAGHYLALADRLGIDRDQMAAFVDYAATFLSNIGNYYGRGDQKFVPRISQSTFEKLATISHEAGRLKEHIGTAMLAESPFSLGYPSESTQSQYYPEGSRRMTEKQISALSRLMEKAKLWPENTRLQHTEDEHQRNFIDVLQASVETDDIPKVIADDFEIEHSTRYCVRLKRGDFAPVLRKMCEELEKAIEYAKDDKQRKIIREYVRSFETGDLEAYRESQRLWITDITPRVENIFGFVEPYRDPAGVRSEFEALVAIENPEESRALQRLVDRSDTFIKRLPWARHQTDNNGKGPFEKGLFEPPSFASIHTLAYCSTILFDGINLPNYNDIRESCGFKNVVIANRLAAGSNYDTLSNFVDEDLQSDLSKHSTDIGYLWLVFHELLGHGTGKMMVEEREGEFNFDYERPPLNPLTEKPIDSWYRPGQTWTGQFGNIATSVDECRCELVGAFLIGDHDLLRLFGYDENSELKPANLLYLFYVRLCALALLDLNNYSLESKRWGQAHSRAHFAMLRCLLRDGKGCVQILHEPKQARLKVKVDRELVMTHGRRALEDMLLHLHMYRVTADISACRPYFEALSNVEEEHLAWKATVAKQQVPRMIYVHANTFLEGGKVTLKEYDANQIGIIQSWTDRNI</sequence>
<evidence type="ECO:0000313" key="2">
    <source>
        <dbReference type="Proteomes" id="UP001172386"/>
    </source>
</evidence>